<organism evidence="1 2">
    <name type="scientific">Lipomyces kononenkoae</name>
    <name type="common">Yeast</name>
    <dbReference type="NCBI Taxonomy" id="34357"/>
    <lineage>
        <taxon>Eukaryota</taxon>
        <taxon>Fungi</taxon>
        <taxon>Dikarya</taxon>
        <taxon>Ascomycota</taxon>
        <taxon>Saccharomycotina</taxon>
        <taxon>Lipomycetes</taxon>
        <taxon>Lipomycetales</taxon>
        <taxon>Lipomycetaceae</taxon>
        <taxon>Lipomyces</taxon>
    </lineage>
</organism>
<proteinExistence type="predicted"/>
<keyword evidence="2" id="KW-1185">Reference proteome</keyword>
<evidence type="ECO:0000313" key="2">
    <source>
        <dbReference type="Proteomes" id="UP001433508"/>
    </source>
</evidence>
<accession>A0ACC3SQT5</accession>
<protein>
    <submittedName>
        <fullName evidence="1">General substrate transporter</fullName>
    </submittedName>
</protein>
<name>A0ACC3SQT5_LIPKO</name>
<gene>
    <name evidence="1" type="ORF">V1525DRAFT_391895</name>
</gene>
<evidence type="ECO:0000313" key="1">
    <source>
        <dbReference type="EMBL" id="KAK9233988.1"/>
    </source>
</evidence>
<dbReference type="Proteomes" id="UP001433508">
    <property type="component" value="Unassembled WGS sequence"/>
</dbReference>
<dbReference type="EMBL" id="MU971536">
    <property type="protein sequence ID" value="KAK9233988.1"/>
    <property type="molecule type" value="Genomic_DNA"/>
</dbReference>
<sequence>MPQLNLFGKGRTLRYAITFTCELGFIFFGYDQGVMSGLVTNKNFVEVVGYPDASMEGIMLSIYNLGCFTGCVLNFLFGDYFGRRRAIWISMLWIMIGATLQTTTFSLSQLMVGRFITGVGTGIESSTVPLYQAELCEAPKRGRLVCSETTFLGVGLVISALFDYGMVHIDSPLGWRLPVSCQLIFGLIVSVMVFGLPESPRYLFRRGRHDEAVKVLCDVYNAGEDDEIVVRERQGILQALRLEQVGNEYSWRKVFKKDGVQTGKRVLLAFGVQFMNQLGGINLVVYYMPSVLEKSVGVSQQMAILLSSLINCMYLLGSFVPTLLADKLGRRKPMIWGSLGCGVSMMTVSILLSFKDSSIGQSAAVASVAFFFTFMLIYGMSMAPVPWCYVPEILPLHARAKGTAIAISCNWICNFFIVMITPTLVSRLQWKAYLIFMCLNLSFVPLLYFFYPETANLTLEEIDLLYAEPGTSARVVADRFQKQMKETKQGIMESKIAEDKMCVVMQEEVKDYEFQLPVTAPTLP</sequence>
<comment type="caution">
    <text evidence="1">The sequence shown here is derived from an EMBL/GenBank/DDBJ whole genome shotgun (WGS) entry which is preliminary data.</text>
</comment>
<reference evidence="2" key="1">
    <citation type="journal article" date="2024" name="Front. Bioeng. Biotechnol.">
        <title>Genome-scale model development and genomic sequencing of the oleaginous clade Lipomyces.</title>
        <authorList>
            <person name="Czajka J.J."/>
            <person name="Han Y."/>
            <person name="Kim J."/>
            <person name="Mondo S.J."/>
            <person name="Hofstad B.A."/>
            <person name="Robles A."/>
            <person name="Haridas S."/>
            <person name="Riley R."/>
            <person name="LaButti K."/>
            <person name="Pangilinan J."/>
            <person name="Andreopoulos W."/>
            <person name="Lipzen A."/>
            <person name="Yan J."/>
            <person name="Wang M."/>
            <person name="Ng V."/>
            <person name="Grigoriev I.V."/>
            <person name="Spatafora J.W."/>
            <person name="Magnuson J.K."/>
            <person name="Baker S.E."/>
            <person name="Pomraning K.R."/>
        </authorList>
    </citation>
    <scope>NUCLEOTIDE SEQUENCE [LARGE SCALE GENOMIC DNA]</scope>
    <source>
        <strain evidence="2">CBS 7786</strain>
    </source>
</reference>